<evidence type="ECO:0000256" key="3">
    <source>
        <dbReference type="ARBA" id="ARBA00023125"/>
    </source>
</evidence>
<keyword evidence="4" id="KW-0804">Transcription</keyword>
<name>A0A225DA46_9BACT</name>
<proteinExistence type="predicted"/>
<evidence type="ECO:0000313" key="8">
    <source>
        <dbReference type="Proteomes" id="UP000214646"/>
    </source>
</evidence>
<accession>A0A225DA46</accession>
<gene>
    <name evidence="7" type="ORF">FRUB_07590</name>
</gene>
<protein>
    <submittedName>
        <fullName evidence="7">High-affnity carbon uptake protein Hat/HatR</fullName>
    </submittedName>
</protein>
<evidence type="ECO:0000256" key="2">
    <source>
        <dbReference type="ARBA" id="ARBA00023082"/>
    </source>
</evidence>
<feature type="region of interest" description="Disordered" evidence="5">
    <location>
        <begin position="104"/>
        <end position="129"/>
    </location>
</feature>
<keyword evidence="3" id="KW-0238">DNA-binding</keyword>
<dbReference type="Gene3D" id="1.10.1740.10">
    <property type="match status" value="1"/>
</dbReference>
<dbReference type="InterPro" id="IPR039425">
    <property type="entry name" value="RNA_pol_sigma-70-like"/>
</dbReference>
<dbReference type="Proteomes" id="UP000214646">
    <property type="component" value="Unassembled WGS sequence"/>
</dbReference>
<keyword evidence="2" id="KW-0731">Sigma factor</keyword>
<evidence type="ECO:0000313" key="7">
    <source>
        <dbReference type="EMBL" id="OWK38470.1"/>
    </source>
</evidence>
<reference evidence="8" key="1">
    <citation type="submission" date="2017-06" db="EMBL/GenBank/DDBJ databases">
        <title>Genome analysis of Fimbriiglobus ruber SP5, the first member of the order Planctomycetales with confirmed chitinolytic capability.</title>
        <authorList>
            <person name="Ravin N.V."/>
            <person name="Rakitin A.L."/>
            <person name="Ivanova A.A."/>
            <person name="Beletsky A.V."/>
            <person name="Kulichevskaya I.S."/>
            <person name="Mardanov A.V."/>
            <person name="Dedysh S.N."/>
        </authorList>
    </citation>
    <scope>NUCLEOTIDE SEQUENCE [LARGE SCALE GENOMIC DNA]</scope>
    <source>
        <strain evidence="8">SP5</strain>
    </source>
</reference>
<dbReference type="InterPro" id="IPR007627">
    <property type="entry name" value="RNA_pol_sigma70_r2"/>
</dbReference>
<dbReference type="EMBL" id="NIDE01000014">
    <property type="protein sequence ID" value="OWK38470.1"/>
    <property type="molecule type" value="Genomic_DNA"/>
</dbReference>
<dbReference type="GO" id="GO:0006352">
    <property type="term" value="P:DNA-templated transcription initiation"/>
    <property type="evidence" value="ECO:0007669"/>
    <property type="project" value="InterPro"/>
</dbReference>
<keyword evidence="8" id="KW-1185">Reference proteome</keyword>
<dbReference type="GO" id="GO:0003677">
    <property type="term" value="F:DNA binding"/>
    <property type="evidence" value="ECO:0007669"/>
    <property type="project" value="UniProtKB-KW"/>
</dbReference>
<evidence type="ECO:0000256" key="5">
    <source>
        <dbReference type="SAM" id="MobiDB-lite"/>
    </source>
</evidence>
<dbReference type="OrthoDB" id="9784272at2"/>
<dbReference type="RefSeq" id="WP_088258261.1">
    <property type="nucleotide sequence ID" value="NZ_NIDE01000014.1"/>
</dbReference>
<dbReference type="PANTHER" id="PTHR43133:SF8">
    <property type="entry name" value="RNA POLYMERASE SIGMA FACTOR HI_1459-RELATED"/>
    <property type="match status" value="1"/>
</dbReference>
<sequence>MAERAAVLARVLRAAAGELVGLTDRELLRRFVDAADQAAFAVLVNRHAAMVLGVARRVLHSQADAEDTCQAVFLILSRKARTNHWQVSVANWLYATARRVAHTARRTASRRPAGKGWRPFRKPCRRRTR</sequence>
<evidence type="ECO:0000256" key="4">
    <source>
        <dbReference type="ARBA" id="ARBA00023163"/>
    </source>
</evidence>
<dbReference type="InterPro" id="IPR013325">
    <property type="entry name" value="RNA_pol_sigma_r2"/>
</dbReference>
<organism evidence="7 8">
    <name type="scientific">Fimbriiglobus ruber</name>
    <dbReference type="NCBI Taxonomy" id="1908690"/>
    <lineage>
        <taxon>Bacteria</taxon>
        <taxon>Pseudomonadati</taxon>
        <taxon>Planctomycetota</taxon>
        <taxon>Planctomycetia</taxon>
        <taxon>Gemmatales</taxon>
        <taxon>Gemmataceae</taxon>
        <taxon>Fimbriiglobus</taxon>
    </lineage>
</organism>
<dbReference type="SUPFAM" id="SSF88946">
    <property type="entry name" value="Sigma2 domain of RNA polymerase sigma factors"/>
    <property type="match status" value="1"/>
</dbReference>
<dbReference type="AlphaFoldDB" id="A0A225DA46"/>
<dbReference type="PANTHER" id="PTHR43133">
    <property type="entry name" value="RNA POLYMERASE ECF-TYPE SIGMA FACTO"/>
    <property type="match status" value="1"/>
</dbReference>
<evidence type="ECO:0000259" key="6">
    <source>
        <dbReference type="Pfam" id="PF04542"/>
    </source>
</evidence>
<evidence type="ECO:0000256" key="1">
    <source>
        <dbReference type="ARBA" id="ARBA00023015"/>
    </source>
</evidence>
<dbReference type="Pfam" id="PF04542">
    <property type="entry name" value="Sigma70_r2"/>
    <property type="match status" value="1"/>
</dbReference>
<dbReference type="GO" id="GO:0016987">
    <property type="term" value="F:sigma factor activity"/>
    <property type="evidence" value="ECO:0007669"/>
    <property type="project" value="UniProtKB-KW"/>
</dbReference>
<feature type="domain" description="RNA polymerase sigma-70 region 2" evidence="6">
    <location>
        <begin position="43"/>
        <end position="111"/>
    </location>
</feature>
<comment type="caution">
    <text evidence="7">The sequence shown here is derived from an EMBL/GenBank/DDBJ whole genome shotgun (WGS) entry which is preliminary data.</text>
</comment>
<keyword evidence="1" id="KW-0805">Transcription regulation</keyword>